<reference evidence="2 3" key="1">
    <citation type="submission" date="2017-10" db="EMBL/GenBank/DDBJ databases">
        <title>The new phylogeny of genus Mycobacterium.</title>
        <authorList>
            <person name="Tortoli E."/>
            <person name="Trovato A."/>
            <person name="Cirillo D.M."/>
        </authorList>
    </citation>
    <scope>NUCLEOTIDE SEQUENCE [LARGE SCALE GENOMIC DNA]</scope>
    <source>
        <strain evidence="2 3">CCUG37673</strain>
    </source>
</reference>
<dbReference type="RefSeq" id="WP_097944429.1">
    <property type="nucleotide sequence ID" value="NZ_BLKS01000001.1"/>
</dbReference>
<dbReference type="InterPro" id="IPR009003">
    <property type="entry name" value="Peptidase_S1_PA"/>
</dbReference>
<dbReference type="EMBL" id="BLKS01000001">
    <property type="protein sequence ID" value="GFG50771.1"/>
    <property type="molecule type" value="Genomic_DNA"/>
</dbReference>
<gene>
    <name evidence="2" type="ORF">CQY20_30090</name>
    <name evidence="1" type="ORF">MAGR_22120</name>
</gene>
<dbReference type="OrthoDB" id="7191282at2"/>
<evidence type="ECO:0000313" key="4">
    <source>
        <dbReference type="Proteomes" id="UP000465302"/>
    </source>
</evidence>
<keyword evidence="3" id="KW-1185">Reference proteome</keyword>
<evidence type="ECO:0008006" key="5">
    <source>
        <dbReference type="Google" id="ProtNLM"/>
    </source>
</evidence>
<dbReference type="SUPFAM" id="SSF50494">
    <property type="entry name" value="Trypsin-like serine proteases"/>
    <property type="match status" value="1"/>
</dbReference>
<dbReference type="AlphaFoldDB" id="A0A2A7MPF8"/>
<protein>
    <recommendedName>
        <fullName evidence="5">Trypsin</fullName>
    </recommendedName>
</protein>
<evidence type="ECO:0000313" key="2">
    <source>
        <dbReference type="EMBL" id="PEG33564.1"/>
    </source>
</evidence>
<dbReference type="EMBL" id="PDCP01000104">
    <property type="protein sequence ID" value="PEG33564.1"/>
    <property type="molecule type" value="Genomic_DNA"/>
</dbReference>
<proteinExistence type="predicted"/>
<comment type="caution">
    <text evidence="2">The sequence shown here is derived from an EMBL/GenBank/DDBJ whole genome shotgun (WGS) entry which is preliminary data.</text>
</comment>
<accession>A0A2A7MPF8</accession>
<evidence type="ECO:0000313" key="3">
    <source>
        <dbReference type="Proteomes" id="UP000220914"/>
    </source>
</evidence>
<organism evidence="2 3">
    <name type="scientific">Mycolicibacterium agri</name>
    <name type="common">Mycobacterium agri</name>
    <dbReference type="NCBI Taxonomy" id="36811"/>
    <lineage>
        <taxon>Bacteria</taxon>
        <taxon>Bacillati</taxon>
        <taxon>Actinomycetota</taxon>
        <taxon>Actinomycetes</taxon>
        <taxon>Mycobacteriales</taxon>
        <taxon>Mycobacteriaceae</taxon>
        <taxon>Mycolicibacterium</taxon>
    </lineage>
</organism>
<dbReference type="Proteomes" id="UP000220914">
    <property type="component" value="Unassembled WGS sequence"/>
</dbReference>
<evidence type="ECO:0000313" key="1">
    <source>
        <dbReference type="EMBL" id="GFG50771.1"/>
    </source>
</evidence>
<reference evidence="1" key="3">
    <citation type="submission" date="2020-02" db="EMBL/GenBank/DDBJ databases">
        <authorList>
            <person name="Matsumoto Y."/>
            <person name="Motooka D."/>
            <person name="Nakamura S."/>
        </authorList>
    </citation>
    <scope>NUCLEOTIDE SEQUENCE</scope>
    <source>
        <strain evidence="1">JCM 6377</strain>
    </source>
</reference>
<sequence length="308" mass="33845">MTEAQPSASAPKQQIQLHSEYAGSVQLRMLFSPSGPDAKADDKDFRLLAHGSAFVYECDGRTYLVTARHNFTGRHWQTNVYLGEYEVSPTHLQITLLTKPPTEGWQLQPTGDDARTASTAFRARQFLISLIGEDWAPLWKQHPVHGGDVDVAVQAINFDDDDLIYPWKYPVEETDPRATKWSNLAPAQDVFIVGYPYALSTGPLFPLWIRGTVASDTHFGVVVDSKQLPLILVDARTRTGQSGSVVIRHIPEGAVVPTVGNSIGITPRPQSQIVGVYSGRTSDESDLGYVWPSAEVEDICRNGTAGTI</sequence>
<name>A0A2A7MPF8_MYCAG</name>
<dbReference type="Proteomes" id="UP000465302">
    <property type="component" value="Unassembled WGS sequence"/>
</dbReference>
<reference evidence="1 4" key="2">
    <citation type="journal article" date="2019" name="Emerg. Microbes Infect.">
        <title>Comprehensive subspecies identification of 175 nontuberculous mycobacteria species based on 7547 genomic profiles.</title>
        <authorList>
            <person name="Matsumoto Y."/>
            <person name="Kinjo T."/>
            <person name="Motooka D."/>
            <person name="Nabeya D."/>
            <person name="Jung N."/>
            <person name="Uechi K."/>
            <person name="Horii T."/>
            <person name="Iida T."/>
            <person name="Fujita J."/>
            <person name="Nakamura S."/>
        </authorList>
    </citation>
    <scope>NUCLEOTIDE SEQUENCE [LARGE SCALE GENOMIC DNA]</scope>
    <source>
        <strain evidence="1 4">JCM 6377</strain>
    </source>
</reference>